<dbReference type="NCBIfam" id="TIGR03696">
    <property type="entry name" value="Rhs_assc_core"/>
    <property type="match status" value="1"/>
</dbReference>
<organism evidence="2 3">
    <name type="scientific">Erythrobacter ani</name>
    <dbReference type="NCBI Taxonomy" id="2827235"/>
    <lineage>
        <taxon>Bacteria</taxon>
        <taxon>Pseudomonadati</taxon>
        <taxon>Pseudomonadota</taxon>
        <taxon>Alphaproteobacteria</taxon>
        <taxon>Sphingomonadales</taxon>
        <taxon>Erythrobacteraceae</taxon>
        <taxon>Erythrobacter/Porphyrobacter group</taxon>
        <taxon>Erythrobacter</taxon>
    </lineage>
</organism>
<dbReference type="InterPro" id="IPR022385">
    <property type="entry name" value="Rhs_assc_core"/>
</dbReference>
<evidence type="ECO:0000256" key="1">
    <source>
        <dbReference type="SAM" id="MobiDB-lite"/>
    </source>
</evidence>
<dbReference type="PANTHER" id="PTHR32305:SF15">
    <property type="entry name" value="PROTEIN RHSA-RELATED"/>
    <property type="match status" value="1"/>
</dbReference>
<evidence type="ECO:0000313" key="3">
    <source>
        <dbReference type="Proteomes" id="UP000699975"/>
    </source>
</evidence>
<reference evidence="2 3" key="1">
    <citation type="submission" date="2021-04" db="EMBL/GenBank/DDBJ databases">
        <authorList>
            <person name="Pira H."/>
            <person name="Risdian C."/>
            <person name="Wink J."/>
        </authorList>
    </citation>
    <scope>NUCLEOTIDE SEQUENCE [LARGE SCALE GENOMIC DNA]</scope>
    <source>
        <strain evidence="2 3">WH131</strain>
    </source>
</reference>
<protein>
    <submittedName>
        <fullName evidence="2">RHS repeat-associated core domain-containing protein</fullName>
    </submittedName>
</protein>
<sequence length="256" mass="27392">MWLPGVGMYYYKARFYSPTLGRFLQTDPIGYEDQFNLYAYVGNDPINGVDPTGKCGTKFFKGIGGPNPFCKSSYPNGRKDSGSQDQNTAKAAPDGSSGSQGSPGQGHNGGPPLDEDDVSKGILKWLARLAGRLGGAAGSLLWSEPAGKGSDLVPPPTPGQQTEMIERTIQDPSHLAGRGPNYLSQIRNPENWQITTLSRGSNAGQGLKIMEVLPGGRITGAQIRYNPTSNHHPEFGGKGYWVVINRAGQTVRLVGQ</sequence>
<dbReference type="Proteomes" id="UP000699975">
    <property type="component" value="Unassembled WGS sequence"/>
</dbReference>
<keyword evidence="3" id="KW-1185">Reference proteome</keyword>
<accession>A0ABS6SJG6</accession>
<gene>
    <name evidence="2" type="ORF">KCG45_03105</name>
</gene>
<proteinExistence type="predicted"/>
<name>A0ABS6SJG6_9SPHN</name>
<dbReference type="InterPro" id="IPR050708">
    <property type="entry name" value="T6SS_VgrG/RHS"/>
</dbReference>
<evidence type="ECO:0000313" key="2">
    <source>
        <dbReference type="EMBL" id="MBV7265153.1"/>
    </source>
</evidence>
<dbReference type="PANTHER" id="PTHR32305">
    <property type="match status" value="1"/>
</dbReference>
<feature type="region of interest" description="Disordered" evidence="1">
    <location>
        <begin position="71"/>
        <end position="117"/>
    </location>
</feature>
<dbReference type="EMBL" id="JAGSPB010000001">
    <property type="protein sequence ID" value="MBV7265153.1"/>
    <property type="molecule type" value="Genomic_DNA"/>
</dbReference>
<comment type="caution">
    <text evidence="2">The sequence shown here is derived from an EMBL/GenBank/DDBJ whole genome shotgun (WGS) entry which is preliminary data.</text>
</comment>